<proteinExistence type="predicted"/>
<comment type="caution">
    <text evidence="2">The sequence shown here is derived from an EMBL/GenBank/DDBJ whole genome shotgun (WGS) entry which is preliminary data.</text>
</comment>
<reference evidence="3" key="1">
    <citation type="journal article" date="2020" name="bioRxiv">
        <title>A rank-normalized archaeal taxonomy based on genome phylogeny resolves widespread incomplete and uneven classifications.</title>
        <authorList>
            <person name="Rinke C."/>
            <person name="Chuvochina M."/>
            <person name="Mussig A.J."/>
            <person name="Chaumeil P.-A."/>
            <person name="Waite D.W."/>
            <person name="Whitman W.B."/>
            <person name="Parks D.H."/>
            <person name="Hugenholtz P."/>
        </authorList>
    </citation>
    <scope>NUCLEOTIDE SEQUENCE [LARGE SCALE GENOMIC DNA]</scope>
</reference>
<keyword evidence="1" id="KW-0472">Membrane</keyword>
<dbReference type="Proteomes" id="UP000565078">
    <property type="component" value="Unassembled WGS sequence"/>
</dbReference>
<evidence type="ECO:0008006" key="4">
    <source>
        <dbReference type="Google" id="ProtNLM"/>
    </source>
</evidence>
<feature type="transmembrane region" description="Helical" evidence="1">
    <location>
        <begin position="12"/>
        <end position="34"/>
    </location>
</feature>
<keyword evidence="1" id="KW-0812">Transmembrane</keyword>
<protein>
    <recommendedName>
        <fullName evidence="4">Class III signal peptide-containing protein</fullName>
    </recommendedName>
</protein>
<evidence type="ECO:0000313" key="3">
    <source>
        <dbReference type="Proteomes" id="UP000565078"/>
    </source>
</evidence>
<sequence length="136" mass="14391">MLKARGQASVEYLVITAFMLIVAAVIFVFALFSFSENANIAKAENSVTQIVNYANLVGSLGNGSRAYFTVDFPDNVKSVEIRNRAVNMVISSATGDSDVFSYSKLNLTPVALEASAGQKSLTAAFIDGNVVVAEVG</sequence>
<accession>A0A7J4IW71</accession>
<name>A0A7J4IW71_9ARCH</name>
<evidence type="ECO:0000313" key="2">
    <source>
        <dbReference type="EMBL" id="HIH09080.1"/>
    </source>
</evidence>
<keyword evidence="1" id="KW-1133">Transmembrane helix</keyword>
<organism evidence="2 3">
    <name type="scientific">Candidatus Iainarchaeum sp</name>
    <dbReference type="NCBI Taxonomy" id="3101447"/>
    <lineage>
        <taxon>Archaea</taxon>
        <taxon>Candidatus Iainarchaeota</taxon>
        <taxon>Candidatus Iainarchaeia</taxon>
        <taxon>Candidatus Iainarchaeales</taxon>
        <taxon>Candidatus Iainarchaeaceae</taxon>
        <taxon>Candidatus Iainarchaeum</taxon>
    </lineage>
</organism>
<dbReference type="EMBL" id="DUGC01000004">
    <property type="protein sequence ID" value="HIH09080.1"/>
    <property type="molecule type" value="Genomic_DNA"/>
</dbReference>
<dbReference type="AlphaFoldDB" id="A0A7J4IW71"/>
<evidence type="ECO:0000256" key="1">
    <source>
        <dbReference type="SAM" id="Phobius"/>
    </source>
</evidence>
<gene>
    <name evidence="2" type="ORF">HA254_00245</name>
</gene>